<dbReference type="FunFam" id="3.30.70.1620:FF:000003">
    <property type="entry name" value="Structural maintenance of chromosomes 4"/>
    <property type="match status" value="1"/>
</dbReference>
<dbReference type="GO" id="GO:0005634">
    <property type="term" value="C:nucleus"/>
    <property type="evidence" value="ECO:0007669"/>
    <property type="project" value="UniProtKB-SubCell"/>
</dbReference>
<evidence type="ECO:0000313" key="9">
    <source>
        <dbReference type="EnsemblMetazoa" id="BGLB005736-PB"/>
    </source>
</evidence>
<dbReference type="GO" id="GO:0007076">
    <property type="term" value="P:mitotic chromosome condensation"/>
    <property type="evidence" value="ECO:0007669"/>
    <property type="project" value="TreeGrafter"/>
</dbReference>
<gene>
    <name evidence="9" type="primary">106062147</name>
</gene>
<organism evidence="9 10">
    <name type="scientific">Biomphalaria glabrata</name>
    <name type="common">Bloodfluke planorb</name>
    <name type="synonym">Freshwater snail</name>
    <dbReference type="NCBI Taxonomy" id="6526"/>
    <lineage>
        <taxon>Eukaryota</taxon>
        <taxon>Metazoa</taxon>
        <taxon>Spiralia</taxon>
        <taxon>Lophotrochozoa</taxon>
        <taxon>Mollusca</taxon>
        <taxon>Gastropoda</taxon>
        <taxon>Heterobranchia</taxon>
        <taxon>Euthyneura</taxon>
        <taxon>Panpulmonata</taxon>
        <taxon>Hygrophila</taxon>
        <taxon>Lymnaeoidea</taxon>
        <taxon>Planorbidae</taxon>
        <taxon>Biomphalaria</taxon>
    </lineage>
</organism>
<sequence>MAKVEEYKLVPEQAEAACADLQKKLNNLENAKEKEEQNEKAVMDSLKDETKVTEYEFICFNVEVHILRFESFSFYTQRLETEMPKLEESLSKAKKELMQVTKATDQCEEKRNKLRSNVEEVKSSMAASKSQNRVLNALMAEKKKGTLPGIYGRLGDLGGIDGKYDVAISTACGSLDHIVVDTIDTGKRCIEFLKQNNVGHGQFILLDKMEKWRKDTTKKIITPENVPRLFDLIQVKDEIVKTCFYFALRDTLVATDINQATRIAYGKQRYRVVTLKGELIEMTGAMSGGGNTVCKGKMGSAAVSDVDPKDVAEMEKTLEQLNGESATLRQRKFKLEDTIAQQEKDLTILKHDLKKFTIELQGLKEQISALRKQQKEQETLMSSIVVDQNKLNSLQAVVDRCRKDYEKVANTAHVLEEEIKELHNQILDIGGAKLSAVQTRLKAIKNDIDKIVGQITKNTVGVKTSERNLKRAQEKVASLKDEIEETLQLIVTLTQQLKDNEGEGTNLLQLYEKAQADVKEKEGTLGAMKKEVEELEEHESDLAKDGVDFQHELEKYETLLKENKSKIKHWRKEMSLLKLTPTSLEEERAGLTLPTLSEEELQRLNRQEVQMGITVQEEKLSSMKPNMAAIAEYRKKVVMISSLLVPEVRNLVEFSDPLEWVRPPSKSWKNISNLSGGEKTLSSLALVFALHHYKPTPFYVMDEIDAALDFKNVSIVANYIKERTKNAQFIIISLRNNMFELADRLIGIYKTHNCTKSVTLNPSKLLDDFSNRIREIHNVDINNY</sequence>
<dbReference type="Pfam" id="PF02463">
    <property type="entry name" value="SMC_N"/>
    <property type="match status" value="1"/>
</dbReference>
<dbReference type="GO" id="GO:0000796">
    <property type="term" value="C:condensin complex"/>
    <property type="evidence" value="ECO:0007669"/>
    <property type="project" value="TreeGrafter"/>
</dbReference>
<evidence type="ECO:0000313" key="10">
    <source>
        <dbReference type="Proteomes" id="UP000076420"/>
    </source>
</evidence>
<keyword evidence="6" id="KW-0539">Nucleus</keyword>
<dbReference type="Proteomes" id="UP000076420">
    <property type="component" value="Unassembled WGS sequence"/>
</dbReference>
<accession>A0A2C9JPE8</accession>
<dbReference type="InterPro" id="IPR036277">
    <property type="entry name" value="SMC_hinge_sf"/>
</dbReference>
<dbReference type="Pfam" id="PF06470">
    <property type="entry name" value="SMC_hinge"/>
    <property type="match status" value="1"/>
</dbReference>
<dbReference type="SMART" id="SM00968">
    <property type="entry name" value="SMC_hinge"/>
    <property type="match status" value="1"/>
</dbReference>
<evidence type="ECO:0000259" key="8">
    <source>
        <dbReference type="SMART" id="SM00968"/>
    </source>
</evidence>
<comment type="subcellular location">
    <subcellularLocation>
        <location evidence="1">Nucleus</location>
    </subcellularLocation>
</comment>
<evidence type="ECO:0000256" key="2">
    <source>
        <dbReference type="ARBA" id="ARBA00006005"/>
    </source>
</evidence>
<dbReference type="PANTHER" id="PTHR18937:SF172">
    <property type="entry name" value="STRUCTURAL MAINTENANCE OF CHROMOSOMES PROTEIN"/>
    <property type="match status" value="1"/>
</dbReference>
<keyword evidence="3" id="KW-0547">Nucleotide-binding</keyword>
<protein>
    <recommendedName>
        <fullName evidence="8">SMC hinge domain-containing protein</fullName>
    </recommendedName>
</protein>
<dbReference type="Gene3D" id="3.30.70.1620">
    <property type="match status" value="1"/>
</dbReference>
<dbReference type="InterPro" id="IPR010935">
    <property type="entry name" value="SMC_hinge"/>
</dbReference>
<name>A0A2C9JPE8_BIOGL</name>
<reference evidence="9" key="1">
    <citation type="submission" date="2020-05" db="UniProtKB">
        <authorList>
            <consortium name="EnsemblMetazoa"/>
        </authorList>
    </citation>
    <scope>IDENTIFICATION</scope>
    <source>
        <strain evidence="9">BB02</strain>
    </source>
</reference>
<evidence type="ECO:0000256" key="1">
    <source>
        <dbReference type="ARBA" id="ARBA00004123"/>
    </source>
</evidence>
<dbReference type="EnsemblMetazoa" id="BGLB005736-RB">
    <property type="protein sequence ID" value="BGLB005736-PB"/>
    <property type="gene ID" value="BGLB005736"/>
</dbReference>
<dbReference type="PANTHER" id="PTHR18937">
    <property type="entry name" value="STRUCTURAL MAINTENANCE OF CHROMOSOMES SMC FAMILY MEMBER"/>
    <property type="match status" value="1"/>
</dbReference>
<evidence type="ECO:0000256" key="3">
    <source>
        <dbReference type="ARBA" id="ARBA00022741"/>
    </source>
</evidence>
<dbReference type="VEuPathDB" id="VectorBase:BGLAX_042634"/>
<evidence type="ECO:0000256" key="4">
    <source>
        <dbReference type="ARBA" id="ARBA00022840"/>
    </source>
</evidence>
<feature type="coiled-coil region" evidence="7">
    <location>
        <begin position="462"/>
        <end position="573"/>
    </location>
</feature>
<evidence type="ECO:0000256" key="5">
    <source>
        <dbReference type="ARBA" id="ARBA00023054"/>
    </source>
</evidence>
<dbReference type="KEGG" id="bgt:106062147"/>
<dbReference type="Gene3D" id="1.20.1060.20">
    <property type="match status" value="1"/>
</dbReference>
<dbReference type="InterPro" id="IPR003395">
    <property type="entry name" value="RecF/RecN/SMC_N"/>
</dbReference>
<dbReference type="GO" id="GO:0005524">
    <property type="term" value="F:ATP binding"/>
    <property type="evidence" value="ECO:0007669"/>
    <property type="project" value="UniProtKB-KW"/>
</dbReference>
<dbReference type="AlphaFoldDB" id="A0A2C9JPE8"/>
<feature type="coiled-coil region" evidence="7">
    <location>
        <begin position="11"/>
        <end position="45"/>
    </location>
</feature>
<dbReference type="InterPro" id="IPR027417">
    <property type="entry name" value="P-loop_NTPase"/>
</dbReference>
<dbReference type="VEuPathDB" id="VectorBase:BGLB005736"/>
<dbReference type="Gene3D" id="3.40.50.300">
    <property type="entry name" value="P-loop containing nucleotide triphosphate hydrolases"/>
    <property type="match status" value="1"/>
</dbReference>
<feature type="domain" description="SMC hinge" evidence="8">
    <location>
        <begin position="148"/>
        <end position="264"/>
    </location>
</feature>
<evidence type="ECO:0000256" key="6">
    <source>
        <dbReference type="ARBA" id="ARBA00023242"/>
    </source>
</evidence>
<dbReference type="STRING" id="6526.A0A2C9JPE8"/>
<keyword evidence="5 7" id="KW-0175">Coiled coil</keyword>
<keyword evidence="4" id="KW-0067">ATP-binding</keyword>
<feature type="coiled-coil region" evidence="7">
    <location>
        <begin position="311"/>
        <end position="425"/>
    </location>
</feature>
<dbReference type="SUPFAM" id="SSF75553">
    <property type="entry name" value="Smc hinge domain"/>
    <property type="match status" value="1"/>
</dbReference>
<evidence type="ECO:0000256" key="7">
    <source>
        <dbReference type="SAM" id="Coils"/>
    </source>
</evidence>
<dbReference type="OrthoDB" id="5575062at2759"/>
<proteinExistence type="inferred from homology"/>
<feature type="coiled-coil region" evidence="7">
    <location>
        <begin position="76"/>
        <end position="124"/>
    </location>
</feature>
<comment type="similarity">
    <text evidence="2">Belongs to the SMC family. SMC4 subfamily.</text>
</comment>
<dbReference type="SUPFAM" id="SSF52540">
    <property type="entry name" value="P-loop containing nucleoside triphosphate hydrolases"/>
    <property type="match status" value="1"/>
</dbReference>